<dbReference type="VEuPathDB" id="FungiDB:AAP_01175"/>
<reference evidence="8 9" key="1">
    <citation type="journal article" date="2016" name="Genome Biol. Evol.">
        <title>Divergent and convergent evolution of fungal pathogenicity.</title>
        <authorList>
            <person name="Shang Y."/>
            <person name="Xiao G."/>
            <person name="Zheng P."/>
            <person name="Cen K."/>
            <person name="Zhan S."/>
            <person name="Wang C."/>
        </authorList>
    </citation>
    <scope>NUCLEOTIDE SEQUENCE [LARGE SCALE GENOMIC DNA]</scope>
    <source>
        <strain evidence="8 9">ARSEF 7405</strain>
    </source>
</reference>
<evidence type="ECO:0000256" key="2">
    <source>
        <dbReference type="ARBA" id="ARBA00004574"/>
    </source>
</evidence>
<dbReference type="GO" id="GO:0007004">
    <property type="term" value="P:telomere maintenance via telomerase"/>
    <property type="evidence" value="ECO:0007669"/>
    <property type="project" value="InterPro"/>
</dbReference>
<dbReference type="EMBL" id="AZGZ01000003">
    <property type="protein sequence ID" value="KZZ96402.1"/>
    <property type="molecule type" value="Genomic_DNA"/>
</dbReference>
<dbReference type="Pfam" id="PF10341">
    <property type="entry name" value="TPP1"/>
    <property type="match status" value="1"/>
</dbReference>
<sequence length="321" mass="36659">MDALGDWLRPLVEAALSKCLSLDLPEGREYIRYQKLQPSTADADVQVFTLRDTRCLQITKWRTSEPPYHAVISDSYTRIKASFSRDAIQNFVIELQKPLARGTRGAIITVHEFDLIITCPKEEEEGHDNDDDESDDDDDDHNDHIENALTIVIKDFELEGSEGSREFGKPQNMTAISSIRTLLRRLFAQRKRQGTDHGIGPVNEKFVIREDVTIPHDQEKTLFRTQAWQDSFNLDSEPPVPLEILQRWDNMVFEHVREKMDMMSVDRKSPSLDITSSMPLGSQEKPYQLSDIESQLSSVSGDEQDHQESDDAADFLPPDTP</sequence>
<name>A0A162IN33_9EURO</name>
<evidence type="ECO:0000256" key="5">
    <source>
        <dbReference type="ARBA" id="ARBA00023242"/>
    </source>
</evidence>
<feature type="region of interest" description="Disordered" evidence="6">
    <location>
        <begin position="264"/>
        <end position="321"/>
    </location>
</feature>
<proteinExistence type="predicted"/>
<keyword evidence="5" id="KW-0539">Nucleus</keyword>
<keyword evidence="4" id="KW-0779">Telomere</keyword>
<dbReference type="GO" id="GO:0042162">
    <property type="term" value="F:telomeric DNA binding"/>
    <property type="evidence" value="ECO:0007669"/>
    <property type="project" value="InterPro"/>
</dbReference>
<dbReference type="InterPro" id="IPR019437">
    <property type="entry name" value="TPP1/Est3"/>
</dbReference>
<dbReference type="OrthoDB" id="3538943at2759"/>
<dbReference type="AlphaFoldDB" id="A0A162IN33"/>
<dbReference type="GO" id="GO:0005697">
    <property type="term" value="C:telomerase holoenzyme complex"/>
    <property type="evidence" value="ECO:0007669"/>
    <property type="project" value="InterPro"/>
</dbReference>
<keyword evidence="3" id="KW-0158">Chromosome</keyword>
<dbReference type="Proteomes" id="UP000242877">
    <property type="component" value="Unassembled WGS sequence"/>
</dbReference>
<comment type="caution">
    <text evidence="8">The sequence shown here is derived from an EMBL/GenBank/DDBJ whole genome shotgun (WGS) entry which is preliminary data.</text>
</comment>
<evidence type="ECO:0000256" key="6">
    <source>
        <dbReference type="SAM" id="MobiDB-lite"/>
    </source>
</evidence>
<evidence type="ECO:0000256" key="4">
    <source>
        <dbReference type="ARBA" id="ARBA00022895"/>
    </source>
</evidence>
<feature type="compositionally biased region" description="Acidic residues" evidence="6">
    <location>
        <begin position="123"/>
        <end position="140"/>
    </location>
</feature>
<evidence type="ECO:0000256" key="3">
    <source>
        <dbReference type="ARBA" id="ARBA00022454"/>
    </source>
</evidence>
<evidence type="ECO:0000259" key="7">
    <source>
        <dbReference type="Pfam" id="PF10341"/>
    </source>
</evidence>
<comment type="subcellular location">
    <subcellularLocation>
        <location evidence="2">Chromosome</location>
        <location evidence="2">Telomere</location>
    </subcellularLocation>
    <subcellularLocation>
        <location evidence="1">Nucleus</location>
    </subcellularLocation>
</comment>
<accession>A0A162IN33</accession>
<feature type="domain" description="Shelterin complex subunit TPP1/Est3" evidence="7">
    <location>
        <begin position="6"/>
        <end position="124"/>
    </location>
</feature>
<evidence type="ECO:0000256" key="1">
    <source>
        <dbReference type="ARBA" id="ARBA00004123"/>
    </source>
</evidence>
<protein>
    <recommendedName>
        <fullName evidence="7">Shelterin complex subunit TPP1/Est3 domain-containing protein</fullName>
    </recommendedName>
</protein>
<feature type="region of interest" description="Disordered" evidence="6">
    <location>
        <begin position="123"/>
        <end position="143"/>
    </location>
</feature>
<evidence type="ECO:0000313" key="9">
    <source>
        <dbReference type="Proteomes" id="UP000242877"/>
    </source>
</evidence>
<keyword evidence="9" id="KW-1185">Reference proteome</keyword>
<evidence type="ECO:0000313" key="8">
    <source>
        <dbReference type="EMBL" id="KZZ96402.1"/>
    </source>
</evidence>
<dbReference type="GO" id="GO:0000781">
    <property type="term" value="C:chromosome, telomeric region"/>
    <property type="evidence" value="ECO:0007669"/>
    <property type="project" value="UniProtKB-SubCell"/>
</dbReference>
<feature type="compositionally biased region" description="Polar residues" evidence="6">
    <location>
        <begin position="291"/>
        <end position="301"/>
    </location>
</feature>
<organism evidence="8 9">
    <name type="scientific">Ascosphaera apis ARSEF 7405</name>
    <dbReference type="NCBI Taxonomy" id="392613"/>
    <lineage>
        <taxon>Eukaryota</taxon>
        <taxon>Fungi</taxon>
        <taxon>Dikarya</taxon>
        <taxon>Ascomycota</taxon>
        <taxon>Pezizomycotina</taxon>
        <taxon>Eurotiomycetes</taxon>
        <taxon>Eurotiomycetidae</taxon>
        <taxon>Onygenales</taxon>
        <taxon>Ascosphaeraceae</taxon>
        <taxon>Ascosphaera</taxon>
    </lineage>
</organism>
<gene>
    <name evidence="8" type="ORF">AAP_01175</name>
</gene>